<organism evidence="1 2">
    <name type="scientific">Candidatus Taylorbacteria bacterium RIFCSPHIGHO2_02_FULL_43_32b</name>
    <dbReference type="NCBI Taxonomy" id="1802306"/>
    <lineage>
        <taxon>Bacteria</taxon>
        <taxon>Candidatus Tayloriibacteriota</taxon>
    </lineage>
</organism>
<evidence type="ECO:0000313" key="2">
    <source>
        <dbReference type="Proteomes" id="UP000177130"/>
    </source>
</evidence>
<name>A0A1G2MKI4_9BACT</name>
<accession>A0A1G2MKI4</accession>
<dbReference type="AlphaFoldDB" id="A0A1G2MKI4"/>
<dbReference type="Proteomes" id="UP000177130">
    <property type="component" value="Unassembled WGS sequence"/>
</dbReference>
<gene>
    <name evidence="1" type="ORF">A3C72_02210</name>
</gene>
<evidence type="ECO:0000313" key="1">
    <source>
        <dbReference type="EMBL" id="OHA24376.1"/>
    </source>
</evidence>
<proteinExistence type="predicted"/>
<comment type="caution">
    <text evidence="1">The sequence shown here is derived from an EMBL/GenBank/DDBJ whole genome shotgun (WGS) entry which is preliminary data.</text>
</comment>
<dbReference type="STRING" id="1802306.A3C72_02210"/>
<reference evidence="1 2" key="1">
    <citation type="journal article" date="2016" name="Nat. Commun.">
        <title>Thousands of microbial genomes shed light on interconnected biogeochemical processes in an aquifer system.</title>
        <authorList>
            <person name="Anantharaman K."/>
            <person name="Brown C.T."/>
            <person name="Hug L.A."/>
            <person name="Sharon I."/>
            <person name="Castelle C.J."/>
            <person name="Probst A.J."/>
            <person name="Thomas B.C."/>
            <person name="Singh A."/>
            <person name="Wilkins M.J."/>
            <person name="Karaoz U."/>
            <person name="Brodie E.L."/>
            <person name="Williams K.H."/>
            <person name="Hubbard S.S."/>
            <person name="Banfield J.F."/>
        </authorList>
    </citation>
    <scope>NUCLEOTIDE SEQUENCE [LARGE SCALE GENOMIC DNA]</scope>
</reference>
<dbReference type="EMBL" id="MHRK01000012">
    <property type="protein sequence ID" value="OHA24376.1"/>
    <property type="molecule type" value="Genomic_DNA"/>
</dbReference>
<sequence>MDETAVSCYSVGRSVMAKKFTPEKQVTFPQYCRMMKRRGNFLFVENGKENENLKNVFEHFVRFTRTREASVREWDSLYKNAVRESSVISASFSDVKSRS</sequence>
<protein>
    <submittedName>
        <fullName evidence="1">Uncharacterized protein</fullName>
    </submittedName>
</protein>